<dbReference type="InterPro" id="IPR045854">
    <property type="entry name" value="NO2/SO3_Rdtase_4Fe4S_sf"/>
</dbReference>
<dbReference type="InterPro" id="IPR006067">
    <property type="entry name" value="NO2/SO3_Rdtase_4Fe4S_dom"/>
</dbReference>
<protein>
    <submittedName>
        <fullName evidence="10">Sulfurtransferase TusA family protein</fullName>
    </submittedName>
</protein>
<dbReference type="Gene3D" id="3.30.110.40">
    <property type="entry name" value="TusA-like domain"/>
    <property type="match status" value="1"/>
</dbReference>
<keyword evidence="3" id="KW-0479">Metal-binding</keyword>
<dbReference type="CDD" id="cd00291">
    <property type="entry name" value="SirA_YedF_YeeD"/>
    <property type="match status" value="1"/>
</dbReference>
<dbReference type="SUPFAM" id="SSF55124">
    <property type="entry name" value="Nitrite/Sulfite reductase N-terminal domain-like"/>
    <property type="match status" value="2"/>
</dbReference>
<evidence type="ECO:0000256" key="4">
    <source>
        <dbReference type="ARBA" id="ARBA00023002"/>
    </source>
</evidence>
<keyword evidence="11" id="KW-1185">Reference proteome</keyword>
<dbReference type="Gene3D" id="3.30.413.10">
    <property type="entry name" value="Sulfite Reductase Hemoprotein, domain 1"/>
    <property type="match status" value="2"/>
</dbReference>
<keyword evidence="1" id="KW-0004">4Fe-4S</keyword>
<evidence type="ECO:0000259" key="8">
    <source>
        <dbReference type="Pfam" id="PF01206"/>
    </source>
</evidence>
<evidence type="ECO:0000259" key="7">
    <source>
        <dbReference type="Pfam" id="PF01077"/>
    </source>
</evidence>
<keyword evidence="4" id="KW-0560">Oxidoreductase</keyword>
<dbReference type="InterPro" id="IPR001455">
    <property type="entry name" value="TusA-like"/>
</dbReference>
<dbReference type="InterPro" id="IPR036868">
    <property type="entry name" value="TusA-like_sf"/>
</dbReference>
<dbReference type="Gene3D" id="3.90.480.10">
    <property type="entry name" value="Sulfite Reductase Hemoprotein,Domain 2"/>
    <property type="match status" value="1"/>
</dbReference>
<dbReference type="InterPro" id="IPR051329">
    <property type="entry name" value="NIR_SIR_4Fe-4S"/>
</dbReference>
<feature type="domain" description="Nitrite/Sulfite reductase ferredoxin-like" evidence="9">
    <location>
        <begin position="324"/>
        <end position="390"/>
    </location>
</feature>
<evidence type="ECO:0000313" key="11">
    <source>
        <dbReference type="Proteomes" id="UP001214250"/>
    </source>
</evidence>
<feature type="domain" description="Nitrite/sulphite reductase 4Fe-4S" evidence="7">
    <location>
        <begin position="122"/>
        <end position="277"/>
    </location>
</feature>
<evidence type="ECO:0000259" key="9">
    <source>
        <dbReference type="Pfam" id="PF03460"/>
    </source>
</evidence>
<evidence type="ECO:0000256" key="5">
    <source>
        <dbReference type="ARBA" id="ARBA00023004"/>
    </source>
</evidence>
<dbReference type="PANTHER" id="PTHR32439:SF9">
    <property type="entry name" value="BLR3264 PROTEIN"/>
    <property type="match status" value="1"/>
</dbReference>
<dbReference type="EMBL" id="CP117811">
    <property type="protein sequence ID" value="WDE96104.1"/>
    <property type="molecule type" value="Genomic_DNA"/>
</dbReference>
<sequence length="791" mass="87496">MSRVLEFELSDEVQEELIEFKGKKENYESGEMGVDAWQKRRLWQGIYGQRQPEVQMIRVKVPYGITNSKQVRQLASMAETHSNSVLHITTRSAIQMHYVPFANTPEFIKDLTAVGLTSREGCGNTIRNVTADPFASTGAGQLFDVVPVAKRVVEHSLRNPYAQNFPRKFKMTFSGNEAEDNGHSYMHDVGFIASKVENGSYKFNVYAGGGLGGRPIGADLVDEDLPVEDALICATAFMRIFNEHGNRENRNKARMKFIKHEWGLEKFIEAYKVEFNRIKDSEYGQSLVLSFEEGELELPQGSADVSKINSLVDDAEWVKNCVRPQNVADLYTIQVRVDLGDFTSEQARTLSDIADKYGSGEIRTLPSQNIVLTDVKLENVAAIYAELKAAGYANSQFHHITNVLACPGRSTCNLSVTSSKGLAEALSESFKDEADIAEVGDKVRINISGCHNGCGRHSVASIGFNGSSRVVGDKAVPCAMMQIGGGVGFGRREMARRVGRVATKKAPEAVRAVIDYYKSQNSALTLEDWLAQVNVKELKPVIKPFDAVESFDENPDVYADYQQAEGDEYSPAVGAGECAGGVLNLVGESLDDAHNYITMARKVFDQEFFADVIFNSQEAMRHAFDAALMQAGEKATDYKDAFDKYVEFFTSNTVTPDAKAILREDAPADIAFAYAAEFLQAAELFVNNFVEAYKENADACAPFLNTEEEKEGRPFLDLRGIECPMNYVKAKLVLNGLKDGQELAMIIDTGDSFRQVPSSLKKDGHTVVELDPINDNQNYSLIVLKNGENNK</sequence>
<dbReference type="SUPFAM" id="SSF64307">
    <property type="entry name" value="SirA-like"/>
    <property type="match status" value="1"/>
</dbReference>
<keyword evidence="6" id="KW-0411">Iron-sulfur</keyword>
<dbReference type="SUPFAM" id="SSF56014">
    <property type="entry name" value="Nitrite and sulphite reductase 4Fe-4S domain-like"/>
    <property type="match status" value="2"/>
</dbReference>
<dbReference type="Pfam" id="PF01206">
    <property type="entry name" value="TusA"/>
    <property type="match status" value="1"/>
</dbReference>
<reference evidence="10 11" key="1">
    <citation type="submission" date="2023-02" db="EMBL/GenBank/DDBJ databases">
        <title>Genome sequence of Lentisphaera profundi SAORIC-696.</title>
        <authorList>
            <person name="Kim e."/>
            <person name="Cho J.-C."/>
            <person name="Choi A."/>
            <person name="Kang I."/>
        </authorList>
    </citation>
    <scope>NUCLEOTIDE SEQUENCE [LARGE SCALE GENOMIC DNA]</scope>
    <source>
        <strain evidence="10 11">SAORIC-696</strain>
    </source>
</reference>
<proteinExistence type="predicted"/>
<feature type="domain" description="UPF0033" evidence="8">
    <location>
        <begin position="716"/>
        <end position="784"/>
    </location>
</feature>
<evidence type="ECO:0000256" key="6">
    <source>
        <dbReference type="ARBA" id="ARBA00023014"/>
    </source>
</evidence>
<evidence type="ECO:0000256" key="3">
    <source>
        <dbReference type="ARBA" id="ARBA00022723"/>
    </source>
</evidence>
<feature type="domain" description="Nitrite/sulphite reductase 4Fe-4S" evidence="7">
    <location>
        <begin position="400"/>
        <end position="537"/>
    </location>
</feature>
<gene>
    <name evidence="10" type="ORF">PQO03_10300</name>
</gene>
<dbReference type="Pfam" id="PF01077">
    <property type="entry name" value="NIR_SIR"/>
    <property type="match status" value="2"/>
</dbReference>
<dbReference type="Proteomes" id="UP001214250">
    <property type="component" value="Chromosome 1"/>
</dbReference>
<keyword evidence="2" id="KW-0349">Heme</keyword>
<dbReference type="InterPro" id="IPR005117">
    <property type="entry name" value="NiRdtase/SiRdtase_haem-b_fer"/>
</dbReference>
<feature type="domain" description="Nitrite/Sulfite reductase ferredoxin-like" evidence="9">
    <location>
        <begin position="47"/>
        <end position="113"/>
    </location>
</feature>
<keyword evidence="5" id="KW-0408">Iron</keyword>
<organism evidence="10 11">
    <name type="scientific">Lentisphaera profundi</name>
    <dbReference type="NCBI Taxonomy" id="1658616"/>
    <lineage>
        <taxon>Bacteria</taxon>
        <taxon>Pseudomonadati</taxon>
        <taxon>Lentisphaerota</taxon>
        <taxon>Lentisphaeria</taxon>
        <taxon>Lentisphaerales</taxon>
        <taxon>Lentisphaeraceae</taxon>
        <taxon>Lentisphaera</taxon>
    </lineage>
</organism>
<dbReference type="InterPro" id="IPR036136">
    <property type="entry name" value="Nit/Sulf_reduc_fer-like_dom_sf"/>
</dbReference>
<evidence type="ECO:0000256" key="1">
    <source>
        <dbReference type="ARBA" id="ARBA00022485"/>
    </source>
</evidence>
<evidence type="ECO:0000256" key="2">
    <source>
        <dbReference type="ARBA" id="ARBA00022617"/>
    </source>
</evidence>
<evidence type="ECO:0000313" key="10">
    <source>
        <dbReference type="EMBL" id="WDE96104.1"/>
    </source>
</evidence>
<accession>A0ABY7VS27</accession>
<dbReference type="PRINTS" id="PR00397">
    <property type="entry name" value="SIROHAEM"/>
</dbReference>
<name>A0ABY7VS27_9BACT</name>
<dbReference type="InterPro" id="IPR006066">
    <property type="entry name" value="NO2/SO3_Rdtase_FeS/sirohaem_BS"/>
</dbReference>
<dbReference type="PANTHER" id="PTHR32439">
    <property type="entry name" value="FERREDOXIN--NITRITE REDUCTASE, CHLOROPLASTIC"/>
    <property type="match status" value="1"/>
</dbReference>
<dbReference type="RefSeq" id="WP_274150139.1">
    <property type="nucleotide sequence ID" value="NZ_CP117811.1"/>
</dbReference>
<dbReference type="Pfam" id="PF03460">
    <property type="entry name" value="NIR_SIR_ferr"/>
    <property type="match status" value="2"/>
</dbReference>